<evidence type="ECO:0000313" key="5">
    <source>
        <dbReference type="Proteomes" id="UP000675900"/>
    </source>
</evidence>
<evidence type="ECO:0000313" key="4">
    <source>
        <dbReference type="Ensembl" id="ENSPTIP00000011380.1"/>
    </source>
</evidence>
<gene>
    <name evidence="4" type="primary">RADIL</name>
</gene>
<dbReference type="CDD" id="cd17116">
    <property type="entry name" value="RA_Radil_like"/>
    <property type="match status" value="1"/>
</dbReference>
<dbReference type="InterPro" id="IPR000159">
    <property type="entry name" value="RA_dom"/>
</dbReference>
<evidence type="ECO:0000259" key="3">
    <source>
        <dbReference type="PROSITE" id="PS51126"/>
    </source>
</evidence>
<dbReference type="Pfam" id="PF00788">
    <property type="entry name" value="RA"/>
    <property type="match status" value="1"/>
</dbReference>
<dbReference type="Proteomes" id="UP000675900">
    <property type="component" value="Unassembled WGS sequence"/>
</dbReference>
<dbReference type="CDD" id="cd15472">
    <property type="entry name" value="Myo5p-like_CBD_Rasip1"/>
    <property type="match status" value="1"/>
</dbReference>
<dbReference type="SUPFAM" id="SSF49879">
    <property type="entry name" value="SMAD/FHA domain"/>
    <property type="match status" value="1"/>
</dbReference>
<dbReference type="AlphaFoldDB" id="A0A8C9K6R6"/>
<feature type="domain" description="Ras-associating" evidence="2">
    <location>
        <begin position="61"/>
        <end position="164"/>
    </location>
</feature>
<dbReference type="PROSITE" id="PS51126">
    <property type="entry name" value="DILUTE"/>
    <property type="match status" value="1"/>
</dbReference>
<keyword evidence="5" id="KW-1185">Reference proteome</keyword>
<dbReference type="GeneTree" id="ENSGT00940000159293"/>
<reference evidence="4" key="1">
    <citation type="submission" date="2025-08" db="UniProtKB">
        <authorList>
            <consortium name="Ensembl"/>
        </authorList>
    </citation>
    <scope>IDENTIFICATION</scope>
</reference>
<proteinExistence type="predicted"/>
<organism evidence="4 5">
    <name type="scientific">Panthera tigris altaica</name>
    <name type="common">Siberian tiger</name>
    <dbReference type="NCBI Taxonomy" id="74533"/>
    <lineage>
        <taxon>Eukaryota</taxon>
        <taxon>Metazoa</taxon>
        <taxon>Chordata</taxon>
        <taxon>Craniata</taxon>
        <taxon>Vertebrata</taxon>
        <taxon>Euteleostomi</taxon>
        <taxon>Mammalia</taxon>
        <taxon>Eutheria</taxon>
        <taxon>Laurasiatheria</taxon>
        <taxon>Carnivora</taxon>
        <taxon>Feliformia</taxon>
        <taxon>Felidae</taxon>
        <taxon>Pantherinae</taxon>
        <taxon>Panthera</taxon>
    </lineage>
</organism>
<dbReference type="Ensembl" id="ENSPTIT00000015369.1">
    <property type="protein sequence ID" value="ENSPTIP00000011380.1"/>
    <property type="gene ID" value="ENSPTIG00000011810.1"/>
</dbReference>
<feature type="region of interest" description="Disordered" evidence="1">
    <location>
        <begin position="178"/>
        <end position="205"/>
    </location>
</feature>
<dbReference type="GO" id="GO:0034446">
    <property type="term" value="P:substrate adhesion-dependent cell spreading"/>
    <property type="evidence" value="ECO:0007669"/>
    <property type="project" value="Ensembl"/>
</dbReference>
<dbReference type="GO" id="GO:0032991">
    <property type="term" value="C:protein-containing complex"/>
    <property type="evidence" value="ECO:0007669"/>
    <property type="project" value="Ensembl"/>
</dbReference>
<feature type="domain" description="Dilute" evidence="3">
    <location>
        <begin position="461"/>
        <end position="742"/>
    </location>
</feature>
<dbReference type="GO" id="GO:0005874">
    <property type="term" value="C:microtubule"/>
    <property type="evidence" value="ECO:0007669"/>
    <property type="project" value="Ensembl"/>
</dbReference>
<dbReference type="InterPro" id="IPR008984">
    <property type="entry name" value="SMAD_FHA_dom_sf"/>
</dbReference>
<dbReference type="Gene3D" id="3.10.20.90">
    <property type="entry name" value="Phosphatidylinositol 3-kinase Catalytic Subunit, Chain A, domain 1"/>
    <property type="match status" value="1"/>
</dbReference>
<evidence type="ECO:0000259" key="2">
    <source>
        <dbReference type="PROSITE" id="PS50200"/>
    </source>
</evidence>
<dbReference type="SMART" id="SM00314">
    <property type="entry name" value="RA"/>
    <property type="match status" value="1"/>
</dbReference>
<feature type="compositionally biased region" description="Basic and acidic residues" evidence="1">
    <location>
        <begin position="875"/>
        <end position="889"/>
    </location>
</feature>
<reference evidence="4" key="2">
    <citation type="submission" date="2025-09" db="UniProtKB">
        <authorList>
            <consortium name="Ensembl"/>
        </authorList>
    </citation>
    <scope>IDENTIFICATION</scope>
</reference>
<feature type="region of interest" description="Disordered" evidence="1">
    <location>
        <begin position="720"/>
        <end position="752"/>
    </location>
</feature>
<dbReference type="GO" id="GO:0051020">
    <property type="term" value="F:GTPase binding"/>
    <property type="evidence" value="ECO:0007669"/>
    <property type="project" value="TreeGrafter"/>
</dbReference>
<dbReference type="GO" id="GO:0007165">
    <property type="term" value="P:signal transduction"/>
    <property type="evidence" value="ECO:0007669"/>
    <property type="project" value="InterPro"/>
</dbReference>
<sequence>MFYGTHFIMSPPTKSKLKRQSQLLSSVLSRTLSYKYRDLDTTFSSLGASDDPAELSTQLSAPGVLKVFGDSVCSGTHYKSVLATGTSSAQELVKEALERYALSPECASQYVLCDVVGQAGDSGQQWRAEGFRVFGDNEKPLLIQELWKPREGLSRRFELRKRSDVEELAAKDVDTVTAGENERRFRKSRGWGGEREGDAESEAGPGLRAVRTEPDMGLAFAFQDSLVYLLNREQHTVGQRTPSSKPSVSLSAPDILPLHCTIRRHRPPGPERPGNRLVLEPVPGAPVSVNFSEVGGRAVVLRHGDLLSLGLYYLLLFKAPAQAQPLPAQALARLRAGPRSCRMCGAALRARGTPRSDSTHAAFPRPRPLHLEFEPEVEDALLQRIMTLVEPGGDGHKLAPAFLLCLCVQHSATRLEPGSFGPLLLKMAKAIRETVWEKTKELAEKQAHLQEPLSLAGSTMAGLVPDLQHILFWMSNSVELLYFIQQKCPLYMQTWEEELEVTGSRESLLSCTLTASEEAMAVLEEVILYAFQQCVYYVSKSLYVCLPALLECPPFQTECRESWCSASPLPEETRRVASVYQATLDLLRQFQVHPEIASQVLAYLLFFSGTLLFNQLLDKGPSLSCFHWPRGVQACARLQQLLEWMRSTGCGEAGEHFFRKLSCTLNLLATPRAQLIQVGGAHEVSLLGSPGHGPGVGHGCGFGKIPHSEIPHSYGNAQAQANGLERKSGPRGAAAGDGPARQGPPPPATRSPLLPCAGNTGCRASRLCGFCVRFGSRRPLLARPGRPSPCAGRTPVLTSGTFKTGCHPDTRSVILKRRASEGGQRTCCVREAPCSLSEGADRTTLASVTPRQRLEDVATCPTTSQPGRLSTHSLPAREPDVGGRRSWGDRLLCKGPGGR</sequence>
<dbReference type="PROSITE" id="PS50200">
    <property type="entry name" value="RA"/>
    <property type="match status" value="1"/>
</dbReference>
<dbReference type="GO" id="GO:0001755">
    <property type="term" value="P:neural crest cell migration"/>
    <property type="evidence" value="ECO:0007669"/>
    <property type="project" value="TreeGrafter"/>
</dbReference>
<feature type="compositionally biased region" description="Low complexity" evidence="1">
    <location>
        <begin position="730"/>
        <end position="741"/>
    </location>
</feature>
<accession>A0A8C9K6R6</accession>
<dbReference type="InterPro" id="IPR002710">
    <property type="entry name" value="Dilute_dom"/>
</dbReference>
<name>A0A8C9K6R6_PANTA</name>
<dbReference type="SUPFAM" id="SSF54236">
    <property type="entry name" value="Ubiquitin-like"/>
    <property type="match status" value="1"/>
</dbReference>
<dbReference type="InterPro" id="IPR037983">
    <property type="entry name" value="CBD_Rasip1/Radil"/>
</dbReference>
<dbReference type="InterPro" id="IPR052072">
    <property type="entry name" value="Vascular_dev_regulator"/>
</dbReference>
<feature type="compositionally biased region" description="Polar residues" evidence="1">
    <location>
        <begin position="860"/>
        <end position="873"/>
    </location>
</feature>
<feature type="region of interest" description="Disordered" evidence="1">
    <location>
        <begin position="860"/>
        <end position="889"/>
    </location>
</feature>
<dbReference type="SMART" id="SM01132">
    <property type="entry name" value="DIL"/>
    <property type="match status" value="1"/>
</dbReference>
<protein>
    <submittedName>
        <fullName evidence="4">Rap associating with DIL domain</fullName>
    </submittedName>
</protein>
<evidence type="ECO:0000256" key="1">
    <source>
        <dbReference type="SAM" id="MobiDB-lite"/>
    </source>
</evidence>
<dbReference type="PANTHER" id="PTHR16027:SF3">
    <property type="entry name" value="RAS-ASSOCIATING AND DILUTE DOMAIN-CONTAINING PROTEIN"/>
    <property type="match status" value="1"/>
</dbReference>
<dbReference type="Pfam" id="PF01843">
    <property type="entry name" value="DIL"/>
    <property type="match status" value="1"/>
</dbReference>
<dbReference type="Gene3D" id="2.60.200.20">
    <property type="match status" value="1"/>
</dbReference>
<dbReference type="PANTHER" id="PTHR16027">
    <property type="entry name" value="DILUTE DOMAIN-CONTAINING PROTEIN YPR089W"/>
    <property type="match status" value="1"/>
</dbReference>
<dbReference type="InterPro" id="IPR029071">
    <property type="entry name" value="Ubiquitin-like_domsf"/>
</dbReference>